<dbReference type="SUPFAM" id="SSF101283">
    <property type="entry name" value="GRIP domain"/>
    <property type="match status" value="1"/>
</dbReference>
<dbReference type="Gene3D" id="1.10.220.60">
    <property type="entry name" value="GRIP domain"/>
    <property type="match status" value="1"/>
</dbReference>
<feature type="coiled-coil region" evidence="1">
    <location>
        <begin position="170"/>
        <end position="254"/>
    </location>
</feature>
<keyword evidence="1" id="KW-0175">Coiled coil</keyword>
<name>A0A8B8HJW3_VANTA</name>
<accession>A0A8B8HJW3</accession>
<dbReference type="Pfam" id="PF01465">
    <property type="entry name" value="GRIP"/>
    <property type="match status" value="1"/>
</dbReference>
<dbReference type="PANTHER" id="PTHR19327">
    <property type="entry name" value="GOLGIN"/>
    <property type="match status" value="1"/>
</dbReference>
<evidence type="ECO:0000313" key="3">
    <source>
        <dbReference type="Proteomes" id="UP001652626"/>
    </source>
</evidence>
<feature type="coiled-coil region" evidence="1">
    <location>
        <begin position="1087"/>
        <end position="1210"/>
    </location>
</feature>
<dbReference type="RefSeq" id="XP_026485072.2">
    <property type="nucleotide sequence ID" value="XM_026629287.2"/>
</dbReference>
<dbReference type="PANTHER" id="PTHR19327:SF0">
    <property type="entry name" value="GOLGIN SUBFAMILY A MEMBER 4"/>
    <property type="match status" value="1"/>
</dbReference>
<dbReference type="SMART" id="SM00755">
    <property type="entry name" value="Grip"/>
    <property type="match status" value="1"/>
</dbReference>
<reference evidence="4" key="1">
    <citation type="submission" date="2025-08" db="UniProtKB">
        <authorList>
            <consortium name="RefSeq"/>
        </authorList>
    </citation>
    <scope>IDENTIFICATION</scope>
    <source>
        <tissue evidence="4">Whole body</tissue>
    </source>
</reference>
<dbReference type="GO" id="GO:0031267">
    <property type="term" value="F:small GTPase binding"/>
    <property type="evidence" value="ECO:0007669"/>
    <property type="project" value="TreeGrafter"/>
</dbReference>
<keyword evidence="3" id="KW-1185">Reference proteome</keyword>
<dbReference type="OMA" id="SETHETH"/>
<evidence type="ECO:0000256" key="1">
    <source>
        <dbReference type="SAM" id="Coils"/>
    </source>
</evidence>
<gene>
    <name evidence="4" type="primary">LOC113392737</name>
</gene>
<dbReference type="OrthoDB" id="28818at2759"/>
<dbReference type="AlphaFoldDB" id="A0A8B8HJW3"/>
<dbReference type="InterPro" id="IPR000237">
    <property type="entry name" value="GRIP_dom"/>
</dbReference>
<evidence type="ECO:0000259" key="2">
    <source>
        <dbReference type="PROSITE" id="PS50913"/>
    </source>
</evidence>
<feature type="coiled-coil region" evidence="1">
    <location>
        <begin position="303"/>
        <end position="1051"/>
    </location>
</feature>
<dbReference type="Proteomes" id="UP001652626">
    <property type="component" value="Chromosome 5"/>
</dbReference>
<dbReference type="GeneID" id="113392737"/>
<dbReference type="GO" id="GO:0005794">
    <property type="term" value="C:Golgi apparatus"/>
    <property type="evidence" value="ECO:0007669"/>
    <property type="project" value="TreeGrafter"/>
</dbReference>
<dbReference type="PROSITE" id="PS50913">
    <property type="entry name" value="GRIP"/>
    <property type="match status" value="1"/>
</dbReference>
<protein>
    <submittedName>
        <fullName evidence="4">Golgin subfamily A member 4-like</fullName>
    </submittedName>
</protein>
<evidence type="ECO:0000313" key="4">
    <source>
        <dbReference type="RefSeq" id="XP_026485072.2"/>
    </source>
</evidence>
<proteinExistence type="predicted"/>
<dbReference type="GO" id="GO:0048193">
    <property type="term" value="P:Golgi vesicle transport"/>
    <property type="evidence" value="ECO:0007669"/>
    <property type="project" value="TreeGrafter"/>
</dbReference>
<organism evidence="3 4">
    <name type="scientific">Vanessa tameamea</name>
    <name type="common">Kamehameha butterfly</name>
    <dbReference type="NCBI Taxonomy" id="334116"/>
    <lineage>
        <taxon>Eukaryota</taxon>
        <taxon>Metazoa</taxon>
        <taxon>Ecdysozoa</taxon>
        <taxon>Arthropoda</taxon>
        <taxon>Hexapoda</taxon>
        <taxon>Insecta</taxon>
        <taxon>Pterygota</taxon>
        <taxon>Neoptera</taxon>
        <taxon>Endopterygota</taxon>
        <taxon>Lepidoptera</taxon>
        <taxon>Glossata</taxon>
        <taxon>Ditrysia</taxon>
        <taxon>Papilionoidea</taxon>
        <taxon>Nymphalidae</taxon>
        <taxon>Nymphalinae</taxon>
        <taxon>Vanessa</taxon>
    </lineage>
</organism>
<feature type="domain" description="GRIP" evidence="2">
    <location>
        <begin position="1209"/>
        <end position="1258"/>
    </location>
</feature>
<sequence>MFKKFKDKLAEEVKSSPQRIQQFAQAAQAAVTSASSSISDITNNDLFSIGDNDTMSKTKVSTYNQPNNYQEVPLVQPGNSQQNIESDFQFKQEMHQENQRQRRLSNSSFASDISFRLPSYESPSMYHLQSDMEVSASEAEEKGFSGGTVNLDRVTKEQLYAAYRRTQDRCTKYKTQYADLARHYKLLERENAKARNVLVETQDKALRRVSELREQCSLEQGAKAHLEKALRLEIEEKNIKIETLNTKLSLLQNSNMVESVDLTENKLQVTNNKNDNDAPLINLVTDDLNNDQKSSEETGTIETTALNNKIEKLEQLLNKYKESLKSTKEKNAQLTTELQIISSDLENKVKENEQLKAATLSLTEARQRIHELNESIEELQNKNNSIEFLKNKEMSIVEINLKNAQEEIEKLHEKIEILSKREEEYAISLAENKLSIHKELESKETEIKSLKDSLASSDNEIQSLNIIINDYKNNISQLEEEHSKLRNDINELNVDKTKVGELITELDALAQKYQYLEQTKNKADEEYNCLQLQMKQETAEKLAMIDRNVYLENRNTQLLEENTKKSTQISSLENNLQMLKKEVNLSNSQELQDDKKQTEEINMWKLKCSNLESEIQEERVELVKLQTEIEKLLLNHESIQTLNEQLNITVDELKSEITSLKDKVVQGEQVKKSCEELRTNVITLQKHLNKTLKETKSFKQVMNETHKIINENMIVLNNTARNEITQCERLCEDLRLSNVSLQINVQNITDQYKTLNNDYNQLQKENDRLKSKLEKVQSENSAHLQKILDLQNQSKDYQKELNNYMNDSKKLNEELKNYSMEKNTIDEKLNVLKKENVELLSLLKENENEKEISRNEFEDASHKYDELLKKFNTLTAEHNELSTLKEDYQKQTNIILNLEKRIDDLNQENTSLKNLSETISKNVTDIESELKEVRKSHTQIEIEKDHLNSVISELEENIKKEKHAKNTQTDNFNQQEQILNESKDIIEQFKKDVELLKNTNNKISEELKHNKSEIKELEDIKIKHDECVIEVDALKDENKRLQSDIEGLQSYMTKVSKENSQLNDKLREVIATNDSFPDKNDMFIRDIESLQNEIQYGKDKIDDLLRENSLLAEENLELKDQIKLQSYPKTSIVTENNCINNNDIVHKYNNLTETKNRLEKKLFDLEQMNQSVTENMNHMQNNNEKLRLSNEKLERRLDEALVSLRHLHALQENTELEYLKNILYEYLTGSGTHSVTLAKVLSAVVKFDDKQTEMVLQKEKERQGLLHQLGII</sequence>